<feature type="region of interest" description="Disordered" evidence="1">
    <location>
        <begin position="320"/>
        <end position="342"/>
    </location>
</feature>
<evidence type="ECO:0000313" key="3">
    <source>
        <dbReference type="Proteomes" id="UP000319817"/>
    </source>
</evidence>
<sequence>MIGMTVEWLSNGVRDRRIAGVSFALILAGVLAACQVPVFRYALERWQPDHYQLLVLCDRELTETEAEQVDQLRQRAGRSSSSSSVSSNFDVRIVRTDQSENRFAKVTWEQHGSRNQPLLAVMYPENAQEIPDPLAGTFRLSSDAIDNVTRSPVRTEIAKRLLSGQSAVWIFVPIGDPDQDDECLATLQREVQRNQDSLELPEQEEVEGEEALLAEVDIELRLEFSIITLNRDDPKEKFLLDLLLSSEPDLADLKQPMAFPVLGRGRVLYALVGKGIAEDTIGIASRFIIGPCSCQVKNQNPGFDLLMNCNWDEEIGTAKLSEEIPSDKSPPVKLSIPPGKKK</sequence>
<gene>
    <name evidence="2" type="ORF">K239x_25800</name>
</gene>
<evidence type="ECO:0000313" key="2">
    <source>
        <dbReference type="EMBL" id="QDT10623.1"/>
    </source>
</evidence>
<protein>
    <submittedName>
        <fullName evidence="2">Uncharacterized protein</fullName>
    </submittedName>
</protein>
<dbReference type="Proteomes" id="UP000319817">
    <property type="component" value="Chromosome"/>
</dbReference>
<dbReference type="EMBL" id="CP036526">
    <property type="protein sequence ID" value="QDT10623.1"/>
    <property type="molecule type" value="Genomic_DNA"/>
</dbReference>
<keyword evidence="3" id="KW-1185">Reference proteome</keyword>
<accession>A0A517NU30</accession>
<evidence type="ECO:0000256" key="1">
    <source>
        <dbReference type="SAM" id="MobiDB-lite"/>
    </source>
</evidence>
<name>A0A517NU30_9BACT</name>
<organism evidence="2 3">
    <name type="scientific">Stieleria marina</name>
    <dbReference type="NCBI Taxonomy" id="1930275"/>
    <lineage>
        <taxon>Bacteria</taxon>
        <taxon>Pseudomonadati</taxon>
        <taxon>Planctomycetota</taxon>
        <taxon>Planctomycetia</taxon>
        <taxon>Pirellulales</taxon>
        <taxon>Pirellulaceae</taxon>
        <taxon>Stieleria</taxon>
    </lineage>
</organism>
<proteinExistence type="predicted"/>
<dbReference type="AlphaFoldDB" id="A0A517NU30"/>
<reference evidence="2 3" key="1">
    <citation type="submission" date="2019-02" db="EMBL/GenBank/DDBJ databases">
        <title>Deep-cultivation of Planctomycetes and their phenomic and genomic characterization uncovers novel biology.</title>
        <authorList>
            <person name="Wiegand S."/>
            <person name="Jogler M."/>
            <person name="Boedeker C."/>
            <person name="Pinto D."/>
            <person name="Vollmers J."/>
            <person name="Rivas-Marin E."/>
            <person name="Kohn T."/>
            <person name="Peeters S.H."/>
            <person name="Heuer A."/>
            <person name="Rast P."/>
            <person name="Oberbeckmann S."/>
            <person name="Bunk B."/>
            <person name="Jeske O."/>
            <person name="Meyerdierks A."/>
            <person name="Storesund J.E."/>
            <person name="Kallscheuer N."/>
            <person name="Luecker S."/>
            <person name="Lage O.M."/>
            <person name="Pohl T."/>
            <person name="Merkel B.J."/>
            <person name="Hornburger P."/>
            <person name="Mueller R.-W."/>
            <person name="Bruemmer F."/>
            <person name="Labrenz M."/>
            <person name="Spormann A.M."/>
            <person name="Op den Camp H."/>
            <person name="Overmann J."/>
            <person name="Amann R."/>
            <person name="Jetten M.S.M."/>
            <person name="Mascher T."/>
            <person name="Medema M.H."/>
            <person name="Devos D.P."/>
            <person name="Kaster A.-K."/>
            <person name="Ovreas L."/>
            <person name="Rohde M."/>
            <person name="Galperin M.Y."/>
            <person name="Jogler C."/>
        </authorList>
    </citation>
    <scope>NUCLEOTIDE SEQUENCE [LARGE SCALE GENOMIC DNA]</scope>
    <source>
        <strain evidence="2 3">K23_9</strain>
    </source>
</reference>